<evidence type="ECO:0000256" key="3">
    <source>
        <dbReference type="ARBA" id="ARBA00022517"/>
    </source>
</evidence>
<feature type="region of interest" description="Disordered" evidence="7">
    <location>
        <begin position="851"/>
        <end position="897"/>
    </location>
</feature>
<dbReference type="AlphaFoldDB" id="A0AA48LAK1"/>
<evidence type="ECO:0008006" key="10">
    <source>
        <dbReference type="Google" id="ProtNLM"/>
    </source>
</evidence>
<dbReference type="PANTHER" id="PTHR23183">
    <property type="entry name" value="NOP14"/>
    <property type="match status" value="1"/>
</dbReference>
<evidence type="ECO:0000313" key="8">
    <source>
        <dbReference type="EMBL" id="BEI94959.1"/>
    </source>
</evidence>
<keyword evidence="9" id="KW-1185">Reference proteome</keyword>
<dbReference type="GO" id="GO:0030490">
    <property type="term" value="P:maturation of SSU-rRNA"/>
    <property type="evidence" value="ECO:0007669"/>
    <property type="project" value="TreeGrafter"/>
</dbReference>
<organism evidence="8 9">
    <name type="scientific">Cutaneotrichosporon cavernicola</name>
    <dbReference type="NCBI Taxonomy" id="279322"/>
    <lineage>
        <taxon>Eukaryota</taxon>
        <taxon>Fungi</taxon>
        <taxon>Dikarya</taxon>
        <taxon>Basidiomycota</taxon>
        <taxon>Agaricomycotina</taxon>
        <taxon>Tremellomycetes</taxon>
        <taxon>Trichosporonales</taxon>
        <taxon>Trichosporonaceae</taxon>
        <taxon>Cutaneotrichosporon</taxon>
    </lineage>
</organism>
<evidence type="ECO:0000256" key="5">
    <source>
        <dbReference type="ARBA" id="ARBA00023242"/>
    </source>
</evidence>
<dbReference type="Proteomes" id="UP001233271">
    <property type="component" value="Chromosome 7b"/>
</dbReference>
<feature type="compositionally biased region" description="Basic and acidic residues" evidence="7">
    <location>
        <begin position="324"/>
        <end position="342"/>
    </location>
</feature>
<evidence type="ECO:0000313" key="9">
    <source>
        <dbReference type="Proteomes" id="UP001233271"/>
    </source>
</evidence>
<feature type="compositionally biased region" description="Basic and acidic residues" evidence="7">
    <location>
        <begin position="236"/>
        <end position="253"/>
    </location>
</feature>
<feature type="compositionally biased region" description="Basic and acidic residues" evidence="7">
    <location>
        <begin position="384"/>
        <end position="399"/>
    </location>
</feature>
<dbReference type="GO" id="GO:0032040">
    <property type="term" value="C:small-subunit processome"/>
    <property type="evidence" value="ECO:0007669"/>
    <property type="project" value="InterPro"/>
</dbReference>
<feature type="compositionally biased region" description="Basic and acidic residues" evidence="7">
    <location>
        <begin position="306"/>
        <end position="316"/>
    </location>
</feature>
<dbReference type="KEGG" id="ccac:CcaHIS019_0705400"/>
<dbReference type="Pfam" id="PF04147">
    <property type="entry name" value="Nop14"/>
    <property type="match status" value="1"/>
</dbReference>
<dbReference type="GeneID" id="85498829"/>
<feature type="compositionally biased region" description="Basic and acidic residues" evidence="7">
    <location>
        <begin position="124"/>
        <end position="138"/>
    </location>
</feature>
<dbReference type="RefSeq" id="XP_060460224.1">
    <property type="nucleotide sequence ID" value="XM_060603984.1"/>
</dbReference>
<accession>A0AA48LAK1</accession>
<keyword evidence="4" id="KW-0698">rRNA processing</keyword>
<comment type="function">
    <text evidence="6">Involved in nucleolar processing of pre-18S ribosomal RNA. Has a role in the nuclear export of 40S pre-ribosomal subunit to the cytoplasm.</text>
</comment>
<dbReference type="PANTHER" id="PTHR23183:SF0">
    <property type="entry name" value="NUCLEOLAR PROTEIN 14"/>
    <property type="match status" value="1"/>
</dbReference>
<comment type="similarity">
    <text evidence="2">Belongs to the NOP14 family.</text>
</comment>
<keyword evidence="5" id="KW-0539">Nucleus</keyword>
<feature type="region of interest" description="Disordered" evidence="7">
    <location>
        <begin position="109"/>
        <end position="152"/>
    </location>
</feature>
<dbReference type="GO" id="GO:0030692">
    <property type="term" value="C:Noc4p-Nop14p complex"/>
    <property type="evidence" value="ECO:0007669"/>
    <property type="project" value="TreeGrafter"/>
</dbReference>
<dbReference type="EMBL" id="AP028219">
    <property type="protein sequence ID" value="BEI94959.1"/>
    <property type="molecule type" value="Genomic_DNA"/>
</dbReference>
<feature type="compositionally biased region" description="Basic and acidic residues" evidence="7">
    <location>
        <begin position="877"/>
        <end position="888"/>
    </location>
</feature>
<dbReference type="InterPro" id="IPR007276">
    <property type="entry name" value="Nop14"/>
</dbReference>
<keyword evidence="3" id="KW-0690">Ribosome biogenesis</keyword>
<feature type="region of interest" description="Disordered" evidence="7">
    <location>
        <begin position="1"/>
        <end position="44"/>
    </location>
</feature>
<protein>
    <recommendedName>
        <fullName evidence="10">Nop14-like protein</fullName>
    </recommendedName>
</protein>
<feature type="compositionally biased region" description="Acidic residues" evidence="7">
    <location>
        <begin position="179"/>
        <end position="190"/>
    </location>
</feature>
<evidence type="ECO:0000256" key="7">
    <source>
        <dbReference type="SAM" id="MobiDB-lite"/>
    </source>
</evidence>
<feature type="region of interest" description="Disordered" evidence="7">
    <location>
        <begin position="63"/>
        <end position="90"/>
    </location>
</feature>
<evidence type="ECO:0000256" key="2">
    <source>
        <dbReference type="ARBA" id="ARBA00007466"/>
    </source>
</evidence>
<feature type="compositionally biased region" description="Acidic residues" evidence="7">
    <location>
        <begin position="400"/>
        <end position="450"/>
    </location>
</feature>
<proteinExistence type="inferred from homology"/>
<feature type="compositionally biased region" description="Basic residues" evidence="7">
    <location>
        <begin position="22"/>
        <end position="32"/>
    </location>
</feature>
<feature type="region of interest" description="Disordered" evidence="7">
    <location>
        <begin position="305"/>
        <end position="461"/>
    </location>
</feature>
<name>A0AA48LAK1_9TREE</name>
<reference evidence="8" key="1">
    <citation type="journal article" date="2023" name="BMC Genomics">
        <title>Chromosome-level genome assemblies of Cutaneotrichosporon spp. (Trichosporonales, Basidiomycota) reveal imbalanced evolution between nucleotide sequences and chromosome synteny.</title>
        <authorList>
            <person name="Kobayashi Y."/>
            <person name="Kayamori A."/>
            <person name="Aoki K."/>
            <person name="Shiwa Y."/>
            <person name="Matsutani M."/>
            <person name="Fujita N."/>
            <person name="Sugita T."/>
            <person name="Iwasaki W."/>
            <person name="Tanaka N."/>
            <person name="Takashima M."/>
        </authorList>
    </citation>
    <scope>NUCLEOTIDE SEQUENCE</scope>
    <source>
        <strain evidence="8">HIS019</strain>
    </source>
</reference>
<evidence type="ECO:0000256" key="1">
    <source>
        <dbReference type="ARBA" id="ARBA00004604"/>
    </source>
</evidence>
<feature type="region of interest" description="Disordered" evidence="7">
    <location>
        <begin position="179"/>
        <end position="198"/>
    </location>
</feature>
<feature type="compositionally biased region" description="Acidic residues" evidence="7">
    <location>
        <begin position="361"/>
        <end position="376"/>
    </location>
</feature>
<evidence type="ECO:0000256" key="6">
    <source>
        <dbReference type="ARBA" id="ARBA00024695"/>
    </source>
</evidence>
<sequence>MAPSQLAQLKAALSSGGLNRKSQSKKSKKSGGKKGGAQEVDRAKKIAKLDEIRARFNKFDERETRTKHDVGGRNLKGVVGRPTAARSAGIEARRETLLGEHHLRDHRGTFRDRRFGENDPTMSVEDRMLERYTRERQRGQGKKGMFNLEDDEGFDDDDGFALGLTHGGRSVMDLPGDDFDMLGMGDEEESGAISRQRVAREHFGGFRDEEDEEDEGERKKTKHEVMSEIIAKSKGYKLERQKQRDEDEEMREQLDDGLDELRELLAGNAPVKPAVQLPGVERGAPIADQHNDKDYDQFVRSLAFEARAKPKDRTKTEEEEAADEVERLQAAEAKRLRRMHGEESEDEEEGGKRRKDRAPDADDLGDDFMGEVDDEGNVLLGEGLTRKTIEEMAPERDEGSGDEDEDGESGEEGEEDDDDEEENDDDDDDDDESVSDLEDLDSDEASDDEAPQLVPVSKKRKAPPVDEIPFTFSCPATLAEFEEILEPLADSALPTVVQRIRALHHPSLAQGNKERLQDFLGVLLDYILVLASDERFESITALGPHLAALVKLNPLTASSHFIAKLTLMQKNLVRGLARGASNPTSKTMPGAPELTLLRLVGVTWSTSDFSHPVVQPAMLLMGQYLSQSRIRSTSDLASGLFMCSLVAQYEAESKRLMPEAINFLASTIRALLKRKKDAPFVRAYPNLVSGEMFLSMGVPPHHPINLFSRSEPEQTRSNLLAAALRLIQSFASLYSSLDAFVELFTPLSTVLSSSRTKLHPDLKSLFTQTASQLENQLRLATTSRMPLTLQDHKPIPIASYAPKFEKDFAPDRHYDPDVERNAAAKLRAAYKKERKGAIRELRKDNRFLASEKAREQAAKDDEYSAKMRKAHGSLNAERAEEKEMEREKRRDKRRRGN</sequence>
<feature type="region of interest" description="Disordered" evidence="7">
    <location>
        <begin position="203"/>
        <end position="253"/>
    </location>
</feature>
<evidence type="ECO:0000256" key="4">
    <source>
        <dbReference type="ARBA" id="ARBA00022552"/>
    </source>
</evidence>
<gene>
    <name evidence="8" type="primary">NOP14</name>
    <name evidence="8" type="ORF">CcaverHIS019_0705400</name>
</gene>
<comment type="subcellular location">
    <subcellularLocation>
        <location evidence="1">Nucleus</location>
        <location evidence="1">Nucleolus</location>
    </subcellularLocation>
</comment>
<feature type="compositionally biased region" description="Basic and acidic residues" evidence="7">
    <location>
        <begin position="851"/>
        <end position="865"/>
    </location>
</feature>